<dbReference type="EMBL" id="JAIRBC010000020">
    <property type="protein sequence ID" value="MCG2461768.1"/>
    <property type="molecule type" value="Genomic_DNA"/>
</dbReference>
<dbReference type="Gene3D" id="3.30.70.100">
    <property type="match status" value="1"/>
</dbReference>
<dbReference type="Proteomes" id="UP001200642">
    <property type="component" value="Unassembled WGS sequence"/>
</dbReference>
<comment type="subunit">
    <text evidence="1">Homodimer.</text>
</comment>
<gene>
    <name evidence="3" type="ORF">K8352_13500</name>
</gene>
<evidence type="ECO:0000313" key="4">
    <source>
        <dbReference type="Proteomes" id="UP001200642"/>
    </source>
</evidence>
<dbReference type="PANTHER" id="PTHR33178">
    <property type="match status" value="1"/>
</dbReference>
<dbReference type="InterPro" id="IPR044662">
    <property type="entry name" value="HS1/DABB1-like"/>
</dbReference>
<evidence type="ECO:0000259" key="2">
    <source>
        <dbReference type="PROSITE" id="PS51502"/>
    </source>
</evidence>
<protein>
    <submittedName>
        <fullName evidence="3">Dabb family protein</fullName>
    </submittedName>
</protein>
<dbReference type="SUPFAM" id="SSF54909">
    <property type="entry name" value="Dimeric alpha+beta barrel"/>
    <property type="match status" value="1"/>
</dbReference>
<dbReference type="Pfam" id="PF07876">
    <property type="entry name" value="Dabb"/>
    <property type="match status" value="1"/>
</dbReference>
<comment type="caution">
    <text evidence="3">The sequence shown here is derived from an EMBL/GenBank/DDBJ whole genome shotgun (WGS) entry which is preliminary data.</text>
</comment>
<evidence type="ECO:0000256" key="1">
    <source>
        <dbReference type="ARBA" id="ARBA00011738"/>
    </source>
</evidence>
<dbReference type="InterPro" id="IPR013097">
    <property type="entry name" value="Dabb"/>
</dbReference>
<feature type="domain" description="Stress-response A/B barrel" evidence="2">
    <location>
        <begin position="24"/>
        <end position="118"/>
    </location>
</feature>
<dbReference type="InterPro" id="IPR011008">
    <property type="entry name" value="Dimeric_a/b-barrel"/>
</dbReference>
<proteinExistence type="predicted"/>
<organism evidence="3 4">
    <name type="scientific">Cerina litoralis</name>
    <dbReference type="NCBI Taxonomy" id="2874477"/>
    <lineage>
        <taxon>Bacteria</taxon>
        <taxon>Pseudomonadati</taxon>
        <taxon>Bacteroidota</taxon>
        <taxon>Flavobacteriia</taxon>
        <taxon>Flavobacteriales</taxon>
        <taxon>Flavobacteriaceae</taxon>
        <taxon>Cerina</taxon>
    </lineage>
</organism>
<dbReference type="PANTHER" id="PTHR33178:SF10">
    <property type="entry name" value="STRESS-RESPONSE A_B BARREL DOMAIN-CONTAINING PROTEIN"/>
    <property type="match status" value="1"/>
</dbReference>
<accession>A0AAE3EVL6</accession>
<dbReference type="PROSITE" id="PS51502">
    <property type="entry name" value="S_R_A_B_BARREL"/>
    <property type="match status" value="1"/>
</dbReference>
<evidence type="ECO:0000313" key="3">
    <source>
        <dbReference type="EMBL" id="MCG2461768.1"/>
    </source>
</evidence>
<reference evidence="3" key="1">
    <citation type="submission" date="2023-02" db="EMBL/GenBank/DDBJ databases">
        <title>Genome of Flavobacteriaceae gen. nov. sp. strain F89.</title>
        <authorList>
            <person name="Wang Y."/>
        </authorList>
    </citation>
    <scope>NUCLEOTIDE SEQUENCE</scope>
    <source>
        <strain evidence="3">F89</strain>
    </source>
</reference>
<dbReference type="SMART" id="SM00886">
    <property type="entry name" value="Dabb"/>
    <property type="match status" value="1"/>
</dbReference>
<keyword evidence="4" id="KW-1185">Reference proteome</keyword>
<name>A0AAE3EVL6_9FLAO</name>
<sequence>MSHSVEPCKNSNENLTGKKQNSLLRHVVLFKFKDGASEDKIKAIEDAFKALPSKIPQIASLEWGLNNSPEGLNKGFTHCYFLTFKSEADRAIYLPHPDHKAFGKLLGPYLEDVLVVDYWSRE</sequence>
<dbReference type="AlphaFoldDB" id="A0AAE3EVL6"/>